<dbReference type="AlphaFoldDB" id="A0A173ZCW2"/>
<evidence type="ECO:0000256" key="6">
    <source>
        <dbReference type="SAM" id="Phobius"/>
    </source>
</evidence>
<proteinExistence type="predicted"/>
<dbReference type="Pfam" id="PF03788">
    <property type="entry name" value="LrgA"/>
    <property type="match status" value="1"/>
</dbReference>
<reference evidence="8 12" key="2">
    <citation type="journal article" date="2019" name="Nat. Med.">
        <title>A library of human gut bacterial isolates paired with longitudinal multiomics data enables mechanistic microbiome research.</title>
        <authorList>
            <person name="Poyet M."/>
            <person name="Groussin M."/>
            <person name="Gibbons S.M."/>
            <person name="Avila-Pacheco J."/>
            <person name="Jiang X."/>
            <person name="Kearney S.M."/>
            <person name="Perrotta A.R."/>
            <person name="Berdy B."/>
            <person name="Zhao S."/>
            <person name="Lieberman T.D."/>
            <person name="Swanson P.K."/>
            <person name="Smith M."/>
            <person name="Roesemann S."/>
            <person name="Alexander J.E."/>
            <person name="Rich S.A."/>
            <person name="Livny J."/>
            <person name="Vlamakis H."/>
            <person name="Clish C."/>
            <person name="Bullock K."/>
            <person name="Deik A."/>
            <person name="Scott J."/>
            <person name="Pierce K.A."/>
            <person name="Xavier R.J."/>
            <person name="Alm E.J."/>
        </authorList>
    </citation>
    <scope>NUCLEOTIDE SEQUENCE [LARGE SCALE GENOMIC DNA]</scope>
    <source>
        <strain evidence="8 12">BIOML-A1</strain>
    </source>
</reference>
<evidence type="ECO:0000313" key="10">
    <source>
        <dbReference type="Proteomes" id="UP000095431"/>
    </source>
</evidence>
<dbReference type="GeneID" id="75077152"/>
<keyword evidence="2" id="KW-1003">Cell membrane</keyword>
<dbReference type="Proteomes" id="UP000477285">
    <property type="component" value="Unassembled WGS sequence"/>
</dbReference>
<dbReference type="RefSeq" id="WP_020993269.1">
    <property type="nucleotide sequence ID" value="NZ_AP031426.1"/>
</dbReference>
<organism evidence="7 10">
    <name type="scientific">Blautia wexlerae</name>
    <dbReference type="NCBI Taxonomy" id="418240"/>
    <lineage>
        <taxon>Bacteria</taxon>
        <taxon>Bacillati</taxon>
        <taxon>Bacillota</taxon>
        <taxon>Clostridia</taxon>
        <taxon>Lachnospirales</taxon>
        <taxon>Lachnospiraceae</taxon>
        <taxon>Blautia</taxon>
    </lineage>
</organism>
<evidence type="ECO:0000313" key="11">
    <source>
        <dbReference type="Proteomes" id="UP000366766"/>
    </source>
</evidence>
<dbReference type="PANTHER" id="PTHR33931:SF2">
    <property type="entry name" value="HOLIN-LIKE PROTEIN CIDA"/>
    <property type="match status" value="1"/>
</dbReference>
<dbReference type="Proteomes" id="UP000095431">
    <property type="component" value="Unassembled WGS sequence"/>
</dbReference>
<dbReference type="Proteomes" id="UP000366766">
    <property type="component" value="Unassembled WGS sequence"/>
</dbReference>
<evidence type="ECO:0000313" key="12">
    <source>
        <dbReference type="Proteomes" id="UP000477285"/>
    </source>
</evidence>
<evidence type="ECO:0000256" key="3">
    <source>
        <dbReference type="ARBA" id="ARBA00022692"/>
    </source>
</evidence>
<reference evidence="7 10" key="1">
    <citation type="submission" date="2015-09" db="EMBL/GenBank/DDBJ databases">
        <authorList>
            <consortium name="Pathogen Informatics"/>
        </authorList>
    </citation>
    <scope>NUCLEOTIDE SEQUENCE [LARGE SCALE GENOMIC DNA]</scope>
    <source>
        <strain evidence="7 10">2789STDY5834863</strain>
    </source>
</reference>
<dbReference type="EMBL" id="CABHOF010000032">
    <property type="protein sequence ID" value="VUX64239.1"/>
    <property type="molecule type" value="Genomic_DNA"/>
</dbReference>
<dbReference type="PANTHER" id="PTHR33931">
    <property type="entry name" value="HOLIN-LIKE PROTEIN CIDA-RELATED"/>
    <property type="match status" value="1"/>
</dbReference>
<protein>
    <submittedName>
        <fullName evidence="7">Antiholin-like protein LrgA</fullName>
    </submittedName>
    <submittedName>
        <fullName evidence="8">CidA/LrgA family protein</fullName>
    </submittedName>
</protein>
<evidence type="ECO:0000313" key="8">
    <source>
        <dbReference type="EMBL" id="MZL31876.1"/>
    </source>
</evidence>
<feature type="transmembrane region" description="Helical" evidence="6">
    <location>
        <begin position="7"/>
        <end position="24"/>
    </location>
</feature>
<feature type="transmembrane region" description="Helical" evidence="6">
    <location>
        <begin position="59"/>
        <end position="81"/>
    </location>
</feature>
<keyword evidence="3 6" id="KW-0812">Transmembrane</keyword>
<evidence type="ECO:0000256" key="1">
    <source>
        <dbReference type="ARBA" id="ARBA00004651"/>
    </source>
</evidence>
<dbReference type="InterPro" id="IPR005538">
    <property type="entry name" value="LrgA/CidA"/>
</dbReference>
<keyword evidence="4 6" id="KW-1133">Transmembrane helix</keyword>
<feature type="transmembrane region" description="Helical" evidence="6">
    <location>
        <begin position="87"/>
        <end position="111"/>
    </location>
</feature>
<dbReference type="EMBL" id="CYZN01000005">
    <property type="protein sequence ID" value="CUN73509.1"/>
    <property type="molecule type" value="Genomic_DNA"/>
</dbReference>
<dbReference type="eggNOG" id="COG1380">
    <property type="taxonomic scope" value="Bacteria"/>
</dbReference>
<dbReference type="EMBL" id="WWVQ01000002">
    <property type="protein sequence ID" value="MZL31876.1"/>
    <property type="molecule type" value="Genomic_DNA"/>
</dbReference>
<evidence type="ECO:0000313" key="9">
    <source>
        <dbReference type="EMBL" id="VUX64239.1"/>
    </source>
</evidence>
<name>A0A173ZCW2_9FIRM</name>
<dbReference type="GO" id="GO:0005886">
    <property type="term" value="C:plasma membrane"/>
    <property type="evidence" value="ECO:0007669"/>
    <property type="project" value="UniProtKB-SubCell"/>
</dbReference>
<keyword evidence="11" id="KW-1185">Reference proteome</keyword>
<accession>A0A173ZCW2</accession>
<evidence type="ECO:0000256" key="5">
    <source>
        <dbReference type="ARBA" id="ARBA00023136"/>
    </source>
</evidence>
<evidence type="ECO:0000313" key="7">
    <source>
        <dbReference type="EMBL" id="CUN73509.1"/>
    </source>
</evidence>
<feature type="transmembrane region" description="Helical" evidence="6">
    <location>
        <begin position="30"/>
        <end position="47"/>
    </location>
</feature>
<evidence type="ECO:0000256" key="4">
    <source>
        <dbReference type="ARBA" id="ARBA00022989"/>
    </source>
</evidence>
<sequence length="122" mass="13485">MKYVRQFWIILLISAMGEALHVLIPLPVPASVYGLVIMLIALGTHIIRLEQVKEAAEFLIEIMPVMFIPAGVGLLTAWGILKPVCVPIILITVITTVVVMIVTGRVTQAVIRMDRKKGQKRS</sequence>
<keyword evidence="5 6" id="KW-0472">Membrane</keyword>
<gene>
    <name evidence="7" type="primary">lrgA</name>
    <name evidence="9" type="ORF">BWLFYP14_01303</name>
    <name evidence="7" type="ORF">ERS852478_00932</name>
    <name evidence="8" type="ORF">GT728_01340</name>
</gene>
<evidence type="ECO:0000256" key="2">
    <source>
        <dbReference type="ARBA" id="ARBA00022475"/>
    </source>
</evidence>
<comment type="subcellular location">
    <subcellularLocation>
        <location evidence="1">Cell membrane</location>
        <topology evidence="1">Multi-pass membrane protein</topology>
    </subcellularLocation>
</comment>
<reference evidence="9 11" key="3">
    <citation type="submission" date="2019-07" db="EMBL/GenBank/DDBJ databases">
        <authorList>
            <person name="Chang H.-W."/>
            <person name="Raman A."/>
            <person name="Venkatesh S."/>
            <person name="Gehrig J."/>
        </authorList>
    </citation>
    <scope>NUCLEOTIDE SEQUENCE [LARGE SCALE GENOMIC DNA]</scope>
    <source>
        <strain evidence="9">Blautia_wexlerae_LFYP_14</strain>
    </source>
</reference>